<dbReference type="AlphaFoldDB" id="A0A4Q1K0G5"/>
<keyword evidence="1" id="KW-1133">Transmembrane helix</keyword>
<evidence type="ECO:0000256" key="1">
    <source>
        <dbReference type="SAM" id="Phobius"/>
    </source>
</evidence>
<evidence type="ECO:0000313" key="3">
    <source>
        <dbReference type="Proteomes" id="UP000290283"/>
    </source>
</evidence>
<dbReference type="OrthoDB" id="6400838at2"/>
<accession>A0A4Q1K0G5</accession>
<keyword evidence="1" id="KW-0472">Membrane</keyword>
<keyword evidence="1" id="KW-0812">Transmembrane</keyword>
<protein>
    <submittedName>
        <fullName evidence="2">Uncharacterized protein</fullName>
    </submittedName>
</protein>
<organism evidence="2 3">
    <name type="scientific">Flavobacterium amnicola</name>
    <dbReference type="NCBI Taxonomy" id="2506422"/>
    <lineage>
        <taxon>Bacteria</taxon>
        <taxon>Pseudomonadati</taxon>
        <taxon>Bacteroidota</taxon>
        <taxon>Flavobacteriia</taxon>
        <taxon>Flavobacteriales</taxon>
        <taxon>Flavobacteriaceae</taxon>
        <taxon>Flavobacterium</taxon>
    </lineage>
</organism>
<dbReference type="EMBL" id="SBKO01000004">
    <property type="protein sequence ID" value="RXR17680.1"/>
    <property type="molecule type" value="Genomic_DNA"/>
</dbReference>
<sequence length="166" mass="18518">MKILPIEKLTLITELSKSKVIEELNLNIRPKQNFGFGNKNVESGKKFEGNIFGDNFNVTRIINYKNSFLPEINGKIIEKLNGTEIEVELKPAGFVMGFMILWFGGVSFGFIATLIGAIIGEGPIYACIIPLFMLLMGFGMSKFGFSTESEKSKKDIIEILQAKVKK</sequence>
<proteinExistence type="predicted"/>
<evidence type="ECO:0000313" key="2">
    <source>
        <dbReference type="EMBL" id="RXR17680.1"/>
    </source>
</evidence>
<name>A0A4Q1K0G5_9FLAO</name>
<gene>
    <name evidence="2" type="ORF">EQG63_09320</name>
</gene>
<dbReference type="Proteomes" id="UP000290283">
    <property type="component" value="Unassembled WGS sequence"/>
</dbReference>
<reference evidence="3" key="1">
    <citation type="submission" date="2019-01" db="EMBL/GenBank/DDBJ databases">
        <title>Cytophagaceae bacterium strain CAR-16.</title>
        <authorList>
            <person name="Chen W.-M."/>
        </authorList>
    </citation>
    <scope>NUCLEOTIDE SEQUENCE [LARGE SCALE GENOMIC DNA]</scope>
    <source>
        <strain evidence="3">LLJ-11</strain>
    </source>
</reference>
<comment type="caution">
    <text evidence="2">The sequence shown here is derived from an EMBL/GenBank/DDBJ whole genome shotgun (WGS) entry which is preliminary data.</text>
</comment>
<dbReference type="RefSeq" id="WP_129436108.1">
    <property type="nucleotide sequence ID" value="NZ_SBKO01000004.1"/>
</dbReference>
<feature type="transmembrane region" description="Helical" evidence="1">
    <location>
        <begin position="94"/>
        <end position="117"/>
    </location>
</feature>
<feature type="transmembrane region" description="Helical" evidence="1">
    <location>
        <begin position="123"/>
        <end position="145"/>
    </location>
</feature>
<keyword evidence="3" id="KW-1185">Reference proteome</keyword>